<dbReference type="InterPro" id="IPR008922">
    <property type="entry name" value="Di-copper_centre_dom_sf"/>
</dbReference>
<organism evidence="4 5">
    <name type="scientific">Penicillium angulare</name>
    <dbReference type="NCBI Taxonomy" id="116970"/>
    <lineage>
        <taxon>Eukaryota</taxon>
        <taxon>Fungi</taxon>
        <taxon>Dikarya</taxon>
        <taxon>Ascomycota</taxon>
        <taxon>Pezizomycotina</taxon>
        <taxon>Eurotiomycetes</taxon>
        <taxon>Eurotiomycetidae</taxon>
        <taxon>Eurotiales</taxon>
        <taxon>Aspergillaceae</taxon>
        <taxon>Penicillium</taxon>
    </lineage>
</organism>
<feature type="domain" description="Tyrosinase copper-binding" evidence="3">
    <location>
        <begin position="338"/>
        <end position="349"/>
    </location>
</feature>
<reference evidence="4" key="1">
    <citation type="submission" date="2022-11" db="EMBL/GenBank/DDBJ databases">
        <authorList>
            <person name="Petersen C."/>
        </authorList>
    </citation>
    <scope>NUCLEOTIDE SEQUENCE</scope>
    <source>
        <strain evidence="4">IBT 30069</strain>
    </source>
</reference>
<keyword evidence="2" id="KW-0732">Signal</keyword>
<dbReference type="InterPro" id="IPR050316">
    <property type="entry name" value="Tyrosinase/Hemocyanin"/>
</dbReference>
<gene>
    <name evidence="4" type="ORF">N7456_009548</name>
</gene>
<dbReference type="Gene3D" id="1.10.1280.10">
    <property type="entry name" value="Di-copper center containing domain from catechol oxidase"/>
    <property type="match status" value="1"/>
</dbReference>
<evidence type="ECO:0000256" key="2">
    <source>
        <dbReference type="SAM" id="SignalP"/>
    </source>
</evidence>
<dbReference type="PROSITE" id="PS00498">
    <property type="entry name" value="TYROSINASE_2"/>
    <property type="match status" value="1"/>
</dbReference>
<dbReference type="PANTHER" id="PTHR11474:SF116">
    <property type="entry name" value="TYROSINASE"/>
    <property type="match status" value="1"/>
</dbReference>
<dbReference type="GO" id="GO:0046872">
    <property type="term" value="F:metal ion binding"/>
    <property type="evidence" value="ECO:0007669"/>
    <property type="project" value="UniProtKB-KW"/>
</dbReference>
<name>A0A9W9F523_9EURO</name>
<evidence type="ECO:0000313" key="4">
    <source>
        <dbReference type="EMBL" id="KAJ5093687.1"/>
    </source>
</evidence>
<reference evidence="4" key="2">
    <citation type="journal article" date="2023" name="IMA Fungus">
        <title>Comparative genomic study of the Penicillium genus elucidates a diverse pangenome and 15 lateral gene transfer events.</title>
        <authorList>
            <person name="Petersen C."/>
            <person name="Sorensen T."/>
            <person name="Nielsen M.R."/>
            <person name="Sondergaard T.E."/>
            <person name="Sorensen J.L."/>
            <person name="Fitzpatrick D.A."/>
            <person name="Frisvad J.C."/>
            <person name="Nielsen K.L."/>
        </authorList>
    </citation>
    <scope>NUCLEOTIDE SEQUENCE</scope>
    <source>
        <strain evidence="4">IBT 30069</strain>
    </source>
</reference>
<feature type="chain" id="PRO_5040746252" evidence="2">
    <location>
        <begin position="21"/>
        <end position="416"/>
    </location>
</feature>
<dbReference type="Pfam" id="PF00264">
    <property type="entry name" value="Tyrosinase"/>
    <property type="match status" value="1"/>
</dbReference>
<dbReference type="EMBL" id="JAPQKH010000006">
    <property type="protein sequence ID" value="KAJ5093687.1"/>
    <property type="molecule type" value="Genomic_DNA"/>
</dbReference>
<keyword evidence="1" id="KW-0479">Metal-binding</keyword>
<feature type="signal peptide" evidence="2">
    <location>
        <begin position="1"/>
        <end position="20"/>
    </location>
</feature>
<proteinExistence type="predicted"/>
<accession>A0A9W9F523</accession>
<comment type="caution">
    <text evidence="4">The sequence shown here is derived from an EMBL/GenBank/DDBJ whole genome shotgun (WGS) entry which is preliminary data.</text>
</comment>
<dbReference type="InterPro" id="IPR002227">
    <property type="entry name" value="Tyrosinase_Cu-bd"/>
</dbReference>
<dbReference type="PRINTS" id="PR00092">
    <property type="entry name" value="TYROSINASE"/>
</dbReference>
<evidence type="ECO:0000259" key="3">
    <source>
        <dbReference type="PROSITE" id="PS00498"/>
    </source>
</evidence>
<protein>
    <submittedName>
        <fullName evidence="4">Di-copper centre-containing protein</fullName>
    </submittedName>
</protein>
<sequence>MYKLVFHVIGFGLLALQISAIPTHSQNDILKNRESLSTLSAASSSTAVAKIQLGKLAEIALGVTNENIIHKTAASKHQKCTKDKLRVRRNWRSFSVPQRKKYINSVLCLQGKPARTPAHLAPGAKTRYDDYVATHINQTLGIHFTGTFLAWHRYFIYEFEQALRNECGYVGDYPYWDWGADADAMEKSPVFDGTDTSMSGNGAYIPNEADIILSLGDYAPVILPPGSGGGCVTSGPFKNYKLHLGPAALSLPGGNMSIAPNPLNYNPRCLKRDLTSALLQSYANYTSIVSLILNNQDVWDFEMVMQGVPGSGAIGVHGGGHYSMGGDPGRDVYVSPGDPAFWLHHGMIDRVWWIWQNLDLERRQNAISGTGTFLNEPPSANTTLETLVDIGYANGGPIAMKELMSTTAGPFCYVYV</sequence>
<dbReference type="AlphaFoldDB" id="A0A9W9F523"/>
<dbReference type="GO" id="GO:0016491">
    <property type="term" value="F:oxidoreductase activity"/>
    <property type="evidence" value="ECO:0007669"/>
    <property type="project" value="InterPro"/>
</dbReference>
<dbReference type="SUPFAM" id="SSF48056">
    <property type="entry name" value="Di-copper centre-containing domain"/>
    <property type="match status" value="1"/>
</dbReference>
<evidence type="ECO:0000256" key="1">
    <source>
        <dbReference type="ARBA" id="ARBA00022723"/>
    </source>
</evidence>
<evidence type="ECO:0000313" key="5">
    <source>
        <dbReference type="Proteomes" id="UP001149165"/>
    </source>
</evidence>
<keyword evidence="5" id="KW-1185">Reference proteome</keyword>
<dbReference type="Proteomes" id="UP001149165">
    <property type="component" value="Unassembled WGS sequence"/>
</dbReference>
<dbReference type="OrthoDB" id="6132182at2759"/>
<dbReference type="PANTHER" id="PTHR11474">
    <property type="entry name" value="TYROSINASE FAMILY MEMBER"/>
    <property type="match status" value="1"/>
</dbReference>